<reference evidence="1 2" key="1">
    <citation type="journal article" date="2022" name="DNA Res.">
        <title>Chromosomal-level genome assembly of the orchid tree Bauhinia variegata (Leguminosae; Cercidoideae) supports the allotetraploid origin hypothesis of Bauhinia.</title>
        <authorList>
            <person name="Zhong Y."/>
            <person name="Chen Y."/>
            <person name="Zheng D."/>
            <person name="Pang J."/>
            <person name="Liu Y."/>
            <person name="Luo S."/>
            <person name="Meng S."/>
            <person name="Qian L."/>
            <person name="Wei D."/>
            <person name="Dai S."/>
            <person name="Zhou R."/>
        </authorList>
    </citation>
    <scope>NUCLEOTIDE SEQUENCE [LARGE SCALE GENOMIC DNA]</scope>
    <source>
        <strain evidence="1">BV-YZ2020</strain>
    </source>
</reference>
<evidence type="ECO:0000313" key="1">
    <source>
        <dbReference type="EMBL" id="KAI4332130.1"/>
    </source>
</evidence>
<dbReference type="EMBL" id="CM039432">
    <property type="protein sequence ID" value="KAI4332130.1"/>
    <property type="molecule type" value="Genomic_DNA"/>
</dbReference>
<proteinExistence type="predicted"/>
<gene>
    <name evidence="1" type="ORF">L6164_017064</name>
</gene>
<sequence>MDPSIMKLLEDDEDETMHSGADVEAFQAALNRDIGGDASTSQPSASDSVLSQGSSNTFNQSLPQWPTSNHDNQTNFQIQQDSKMAQQQDQPSSEMELKQHGPLVEHLQNVSSQDVSNPPLSQKTSQDESHQGQPVQASVQNPQTTLIQSSGKDQVLNQESVKTHNPSSESQYLKLQQMSNQQATVTEQSQTNRGKQVPFGLLLPILLPQLAKDRAMQLQTLFTRLKKNEIAKDDFIRLMKGIVGEPMLRLALTKVQSQGRPSQGPAGQHPIRMPTVSSGATQFNDPHALAQLHQRSMNTPSDQSHIPSSSVQVNKESTYPTMENNPKRTQELNVQMESKGVQPSQMSSSSSNTVSQEAERTMVHIQGLNKQQQQHLHFPSPYGSGGGNFNPYSGTTSSSSSSVKPQPHDSHVRQIPHQGIGPNHLGAATQGMNVMGMPKVERQNSINDLKRVQGGSVPPVVNNTASQQTSNSWQPPTIKEQSSGSFSSISYVKKEPSDLPTEQQHRHHLSKLHGLPSANAVQIEQGNSNQGALKDEPSRGLPSSTSMQPTTSSSMLPPNTASSPVMAQLDPAQLSSQMASNTSGMNARAPPKKPSVGQKKPLEALGSSPPPPSKKQKVSGGTLEPSIEQLNDVTAVSGVDLREEEERLFSGPKEDSRVSEASRRAVQEEEERLILEKGPLQTKLVEIMAKCGMKDISTDVERCLSLCVEERMRGLISNLIRLSRQRVDFEKTRHRTVVTSDVRQQIMIINKKAREEWDKKQAEVEKLRKVDADGNTGVDGDKEKDDGRTKSTKAHKEEDDKMRTNAANVAARAAVGGDDMLSKWQLMAEQARQKREGGVDSSSSSQAAKDVNRKSSSISGRTVKDNQEGDKKGPASPATSGATKKFGRNHVSAPQTRVASTISVKDVIAALEREPQMSKSPLLYRLYEKIHSDASAE</sequence>
<comment type="caution">
    <text evidence="1">The sequence shown here is derived from an EMBL/GenBank/DDBJ whole genome shotgun (WGS) entry which is preliminary data.</text>
</comment>
<evidence type="ECO:0000313" key="2">
    <source>
        <dbReference type="Proteomes" id="UP000828941"/>
    </source>
</evidence>
<accession>A0ACB9N7H0</accession>
<protein>
    <submittedName>
        <fullName evidence="1">Uncharacterized protein</fullName>
    </submittedName>
</protein>
<keyword evidence="2" id="KW-1185">Reference proteome</keyword>
<organism evidence="1 2">
    <name type="scientific">Bauhinia variegata</name>
    <name type="common">Purple orchid tree</name>
    <name type="synonym">Phanera variegata</name>
    <dbReference type="NCBI Taxonomy" id="167791"/>
    <lineage>
        <taxon>Eukaryota</taxon>
        <taxon>Viridiplantae</taxon>
        <taxon>Streptophyta</taxon>
        <taxon>Embryophyta</taxon>
        <taxon>Tracheophyta</taxon>
        <taxon>Spermatophyta</taxon>
        <taxon>Magnoliopsida</taxon>
        <taxon>eudicotyledons</taxon>
        <taxon>Gunneridae</taxon>
        <taxon>Pentapetalae</taxon>
        <taxon>rosids</taxon>
        <taxon>fabids</taxon>
        <taxon>Fabales</taxon>
        <taxon>Fabaceae</taxon>
        <taxon>Cercidoideae</taxon>
        <taxon>Cercideae</taxon>
        <taxon>Bauhiniinae</taxon>
        <taxon>Bauhinia</taxon>
    </lineage>
</organism>
<dbReference type="Proteomes" id="UP000828941">
    <property type="component" value="Chromosome 7"/>
</dbReference>
<name>A0ACB9N7H0_BAUVA</name>